<name>A0A918NB94_9GAMM</name>
<reference evidence="3" key="1">
    <citation type="journal article" date="2014" name="Int. J. Syst. Evol. Microbiol.">
        <title>Complete genome sequence of Corynebacterium casei LMG S-19264T (=DSM 44701T), isolated from a smear-ripened cheese.</title>
        <authorList>
            <consortium name="US DOE Joint Genome Institute (JGI-PGF)"/>
            <person name="Walter F."/>
            <person name="Albersmeier A."/>
            <person name="Kalinowski J."/>
            <person name="Ruckert C."/>
        </authorList>
    </citation>
    <scope>NUCLEOTIDE SEQUENCE</scope>
    <source>
        <strain evidence="3">KCTC 22169</strain>
    </source>
</reference>
<gene>
    <name evidence="3" type="ORF">GCM10007392_24260</name>
</gene>
<comment type="caution">
    <text evidence="3">The sequence shown here is derived from an EMBL/GenBank/DDBJ whole genome shotgun (WGS) entry which is preliminary data.</text>
</comment>
<dbReference type="PROSITE" id="PS50213">
    <property type="entry name" value="FAS1"/>
    <property type="match status" value="1"/>
</dbReference>
<dbReference type="FunFam" id="2.30.180.10:FF:000019">
    <property type="entry name" value="Cell surface lipoprotein"/>
    <property type="match status" value="1"/>
</dbReference>
<dbReference type="SMART" id="SM00554">
    <property type="entry name" value="FAS1"/>
    <property type="match status" value="1"/>
</dbReference>
<organism evidence="3 4">
    <name type="scientific">Saccharospirillum salsuginis</name>
    <dbReference type="NCBI Taxonomy" id="418750"/>
    <lineage>
        <taxon>Bacteria</taxon>
        <taxon>Pseudomonadati</taxon>
        <taxon>Pseudomonadota</taxon>
        <taxon>Gammaproteobacteria</taxon>
        <taxon>Oceanospirillales</taxon>
        <taxon>Saccharospirillaceae</taxon>
        <taxon>Saccharospirillum</taxon>
    </lineage>
</organism>
<dbReference type="SUPFAM" id="SSF82153">
    <property type="entry name" value="FAS1 domain"/>
    <property type="match status" value="1"/>
</dbReference>
<protein>
    <submittedName>
        <fullName evidence="3">Beta-Ig-H3/fasciclin</fullName>
    </submittedName>
</protein>
<evidence type="ECO:0000259" key="2">
    <source>
        <dbReference type="PROSITE" id="PS50213"/>
    </source>
</evidence>
<dbReference type="Gene3D" id="2.30.180.10">
    <property type="entry name" value="FAS1 domain"/>
    <property type="match status" value="1"/>
</dbReference>
<dbReference type="EMBL" id="BMXR01000005">
    <property type="protein sequence ID" value="GGX55712.1"/>
    <property type="molecule type" value="Genomic_DNA"/>
</dbReference>
<dbReference type="Pfam" id="PF02469">
    <property type="entry name" value="Fasciclin"/>
    <property type="match status" value="1"/>
</dbReference>
<evidence type="ECO:0000313" key="3">
    <source>
        <dbReference type="EMBL" id="GGX55712.1"/>
    </source>
</evidence>
<dbReference type="InterPro" id="IPR050904">
    <property type="entry name" value="Adhesion/Biosynth-related"/>
</dbReference>
<proteinExistence type="predicted"/>
<feature type="signal peptide" evidence="1">
    <location>
        <begin position="1"/>
        <end position="22"/>
    </location>
</feature>
<dbReference type="PANTHER" id="PTHR10900">
    <property type="entry name" value="PERIOSTIN-RELATED"/>
    <property type="match status" value="1"/>
</dbReference>
<dbReference type="PANTHER" id="PTHR10900:SF77">
    <property type="entry name" value="FI19380P1"/>
    <property type="match status" value="1"/>
</dbReference>
<keyword evidence="4" id="KW-1185">Reference proteome</keyword>
<feature type="domain" description="FAS1" evidence="2">
    <location>
        <begin position="28"/>
        <end position="158"/>
    </location>
</feature>
<feature type="chain" id="PRO_5037369295" evidence="1">
    <location>
        <begin position="23"/>
        <end position="160"/>
    </location>
</feature>
<dbReference type="InterPro" id="IPR036378">
    <property type="entry name" value="FAS1_dom_sf"/>
</dbReference>
<dbReference type="Proteomes" id="UP000626148">
    <property type="component" value="Unassembled WGS sequence"/>
</dbReference>
<dbReference type="AlphaFoldDB" id="A0A918NB94"/>
<dbReference type="GO" id="GO:0005615">
    <property type="term" value="C:extracellular space"/>
    <property type="evidence" value="ECO:0007669"/>
    <property type="project" value="TreeGrafter"/>
</dbReference>
<dbReference type="InterPro" id="IPR000782">
    <property type="entry name" value="FAS1_domain"/>
</dbReference>
<keyword evidence="1" id="KW-0732">Signal</keyword>
<reference evidence="3" key="2">
    <citation type="submission" date="2020-09" db="EMBL/GenBank/DDBJ databases">
        <authorList>
            <person name="Sun Q."/>
            <person name="Kim S."/>
        </authorList>
    </citation>
    <scope>NUCLEOTIDE SEQUENCE</scope>
    <source>
        <strain evidence="3">KCTC 22169</strain>
    </source>
</reference>
<sequence length="160" mass="16518">MTLFKTLSLSLLTIVFAGVTFAAGHMASKNIVETAVEADDFNTLVSAVQAADLAGTLQGEGPFTVFAPNDAAFAKIPQDTLNALIQDKEALTQVLGLHVVSGKVMASDVVGLSSAETITGAMLNIEVMGGEVMVNGSKVIVTDIEASNGVIHVIDTVITQ</sequence>
<accession>A0A918NB94</accession>
<evidence type="ECO:0000256" key="1">
    <source>
        <dbReference type="SAM" id="SignalP"/>
    </source>
</evidence>
<dbReference type="RefSeq" id="WP_189608906.1">
    <property type="nucleotide sequence ID" value="NZ_BMXR01000005.1"/>
</dbReference>
<evidence type="ECO:0000313" key="4">
    <source>
        <dbReference type="Proteomes" id="UP000626148"/>
    </source>
</evidence>